<feature type="transmembrane region" description="Helical" evidence="7">
    <location>
        <begin position="35"/>
        <end position="52"/>
    </location>
</feature>
<dbReference type="InterPro" id="IPR025383">
    <property type="entry name" value="MrpA_C/MbhD"/>
</dbReference>
<dbReference type="Proteomes" id="UP000218890">
    <property type="component" value="Chromosome"/>
</dbReference>
<evidence type="ECO:0000256" key="6">
    <source>
        <dbReference type="ARBA" id="ARBA00023136"/>
    </source>
</evidence>
<reference evidence="11" key="1">
    <citation type="submission" date="2016-02" db="EMBL/GenBank/DDBJ databases">
        <title>Halorhodospira halochloris DSM-1059 complete genome, version 2.</title>
        <authorList>
            <person name="Tsukatani Y."/>
        </authorList>
    </citation>
    <scope>NUCLEOTIDE SEQUENCE</scope>
    <source>
        <strain evidence="11">DSM 1059</strain>
    </source>
</reference>
<evidence type="ECO:0000259" key="10">
    <source>
        <dbReference type="Pfam" id="PF20501"/>
    </source>
</evidence>
<dbReference type="Pfam" id="PF13244">
    <property type="entry name" value="MbhD"/>
    <property type="match status" value="1"/>
</dbReference>
<evidence type="ECO:0000313" key="12">
    <source>
        <dbReference type="Proteomes" id="UP000218890"/>
    </source>
</evidence>
<comment type="similarity">
    <text evidence="2">Belongs to the CPA3 antiporters (TC 2.A.63) subunit B family.</text>
</comment>
<evidence type="ECO:0000256" key="2">
    <source>
        <dbReference type="ARBA" id="ARBA00009425"/>
    </source>
</evidence>
<sequence>MIEQWFLWGFDALLAAGLISLAYQIVAGRHMFRSVVLFIVFGLLMAIAWARLAAPDLALAEAAIGAGLTGALLLSAYRSLITDEQESSPPSAVPRWAALLAGCLAGGLVAGIGWVVVGLQSPQETAGRLALQNLADSGVDNPVTAVLLNFRSIDTLGEVVVLLVAFLAARVVAQDINHAGPGDWLRASHREPILVGPLISFIAPMALLVTGYLLWAGAHQPGGAFQAGAVLAALGVMLRLTGRLRPTTEPSLIERSALVGGVVLFSAIGLAGAGLASAVLEYPPGWDYGLILLIETALTISIALPLTLLFSGSGGFRREVR</sequence>
<evidence type="ECO:0000256" key="3">
    <source>
        <dbReference type="ARBA" id="ARBA00022475"/>
    </source>
</evidence>
<keyword evidence="12" id="KW-1185">Reference proteome</keyword>
<feature type="transmembrane region" description="Helical" evidence="7">
    <location>
        <begin position="97"/>
        <end position="117"/>
    </location>
</feature>
<keyword evidence="4 7" id="KW-0812">Transmembrane</keyword>
<feature type="domain" description="Na+/H+ antiporter MnhB subunit-related protein" evidence="8">
    <location>
        <begin position="199"/>
        <end position="297"/>
    </location>
</feature>
<feature type="domain" description="MrpA C-terminal/MbhD" evidence="9">
    <location>
        <begin position="17"/>
        <end position="80"/>
    </location>
</feature>
<dbReference type="Pfam" id="PF20501">
    <property type="entry name" value="MbhE"/>
    <property type="match status" value="1"/>
</dbReference>
<protein>
    <submittedName>
        <fullName evidence="11">Na(+) H(+) antiporter subunit A</fullName>
    </submittedName>
</protein>
<feature type="transmembrane region" description="Helical" evidence="7">
    <location>
        <begin position="221"/>
        <end position="240"/>
    </location>
</feature>
<feature type="transmembrane region" description="Helical" evidence="7">
    <location>
        <begin position="155"/>
        <end position="173"/>
    </location>
</feature>
<evidence type="ECO:0000256" key="1">
    <source>
        <dbReference type="ARBA" id="ARBA00004651"/>
    </source>
</evidence>
<dbReference type="InterPro" id="IPR007182">
    <property type="entry name" value="MnhB"/>
</dbReference>
<feature type="transmembrane region" description="Helical" evidence="7">
    <location>
        <begin position="252"/>
        <end position="276"/>
    </location>
</feature>
<evidence type="ECO:0000256" key="4">
    <source>
        <dbReference type="ARBA" id="ARBA00022692"/>
    </source>
</evidence>
<accession>A0A0X8XBE1</accession>
<proteinExistence type="inferred from homology"/>
<dbReference type="Pfam" id="PF04039">
    <property type="entry name" value="MnhB"/>
    <property type="match status" value="1"/>
</dbReference>
<feature type="transmembrane region" description="Helical" evidence="7">
    <location>
        <begin position="193"/>
        <end position="215"/>
    </location>
</feature>
<organism evidence="11 12">
    <name type="scientific">Halorhodospira halochloris</name>
    <name type="common">Ectothiorhodospira halochloris</name>
    <dbReference type="NCBI Taxonomy" id="1052"/>
    <lineage>
        <taxon>Bacteria</taxon>
        <taxon>Pseudomonadati</taxon>
        <taxon>Pseudomonadota</taxon>
        <taxon>Gammaproteobacteria</taxon>
        <taxon>Chromatiales</taxon>
        <taxon>Ectothiorhodospiraceae</taxon>
        <taxon>Halorhodospira</taxon>
    </lineage>
</organism>
<comment type="subcellular location">
    <subcellularLocation>
        <location evidence="1">Cell membrane</location>
        <topology evidence="1">Multi-pass membrane protein</topology>
    </subcellularLocation>
</comment>
<feature type="domain" description="MrpA C-terminal/MbhE" evidence="10">
    <location>
        <begin position="101"/>
        <end position="167"/>
    </location>
</feature>
<evidence type="ECO:0000256" key="7">
    <source>
        <dbReference type="SAM" id="Phobius"/>
    </source>
</evidence>
<dbReference type="GO" id="GO:0005886">
    <property type="term" value="C:plasma membrane"/>
    <property type="evidence" value="ECO:0007669"/>
    <property type="project" value="UniProtKB-SubCell"/>
</dbReference>
<evidence type="ECO:0000313" key="11">
    <source>
        <dbReference type="EMBL" id="BAU58890.1"/>
    </source>
</evidence>
<evidence type="ECO:0000259" key="9">
    <source>
        <dbReference type="Pfam" id="PF13244"/>
    </source>
</evidence>
<dbReference type="InterPro" id="IPR046806">
    <property type="entry name" value="MrpA_C/MbhE"/>
</dbReference>
<dbReference type="OrthoDB" id="4962908at2"/>
<dbReference type="InterPro" id="IPR050622">
    <property type="entry name" value="CPA3_antiporter_subunitB"/>
</dbReference>
<dbReference type="PANTHER" id="PTHR33932:SF4">
    <property type="entry name" value="NA(+)_H(+) ANTIPORTER SUBUNIT B"/>
    <property type="match status" value="1"/>
</dbReference>
<dbReference type="PANTHER" id="PTHR33932">
    <property type="entry name" value="NA(+)/H(+) ANTIPORTER SUBUNIT B"/>
    <property type="match status" value="1"/>
</dbReference>
<dbReference type="RefSeq" id="WP_096410176.1">
    <property type="nucleotide sequence ID" value="NZ_AP017372.2"/>
</dbReference>
<keyword evidence="6 7" id="KW-0472">Membrane</keyword>
<feature type="transmembrane region" description="Helical" evidence="7">
    <location>
        <begin position="58"/>
        <end position="77"/>
    </location>
</feature>
<evidence type="ECO:0000259" key="8">
    <source>
        <dbReference type="Pfam" id="PF04039"/>
    </source>
</evidence>
<feature type="transmembrane region" description="Helical" evidence="7">
    <location>
        <begin position="6"/>
        <end position="23"/>
    </location>
</feature>
<name>A0A0X8XBE1_HALHR</name>
<gene>
    <name evidence="11" type="ORF">HH1059_21820</name>
</gene>
<keyword evidence="5 7" id="KW-1133">Transmembrane helix</keyword>
<dbReference type="EMBL" id="AP017372">
    <property type="protein sequence ID" value="BAU58890.1"/>
    <property type="molecule type" value="Genomic_DNA"/>
</dbReference>
<dbReference type="AlphaFoldDB" id="A0A0X8XBE1"/>
<dbReference type="KEGG" id="hhk:HH1059_21820"/>
<feature type="transmembrane region" description="Helical" evidence="7">
    <location>
        <begin position="288"/>
        <end position="311"/>
    </location>
</feature>
<keyword evidence="3" id="KW-1003">Cell membrane</keyword>
<evidence type="ECO:0000256" key="5">
    <source>
        <dbReference type="ARBA" id="ARBA00022989"/>
    </source>
</evidence>